<reference evidence="2" key="2">
    <citation type="submission" date="2023-05" db="EMBL/GenBank/DDBJ databases">
        <authorList>
            <consortium name="Lawrence Berkeley National Laboratory"/>
            <person name="Steindorff A."/>
            <person name="Hensen N."/>
            <person name="Bonometti L."/>
            <person name="Westerberg I."/>
            <person name="Brannstrom I.O."/>
            <person name="Guillou S."/>
            <person name="Cros-Aarteil S."/>
            <person name="Calhoun S."/>
            <person name="Haridas S."/>
            <person name="Kuo A."/>
            <person name="Mondo S."/>
            <person name="Pangilinan J."/>
            <person name="Riley R."/>
            <person name="Labutti K."/>
            <person name="Andreopoulos B."/>
            <person name="Lipzen A."/>
            <person name="Chen C."/>
            <person name="Yanf M."/>
            <person name="Daum C."/>
            <person name="Ng V."/>
            <person name="Clum A."/>
            <person name="Ohm R."/>
            <person name="Martin F."/>
            <person name="Silar P."/>
            <person name="Natvig D."/>
            <person name="Lalanne C."/>
            <person name="Gautier V."/>
            <person name="Ament-Velasquez S.L."/>
            <person name="Kruys A."/>
            <person name="Hutchinson M.I."/>
            <person name="Powell A.J."/>
            <person name="Barry K."/>
            <person name="Miller A.N."/>
            <person name="Grigoriev I.V."/>
            <person name="Debuchy R."/>
            <person name="Gladieux P."/>
            <person name="Thoren M.H."/>
            <person name="Johannesson H."/>
        </authorList>
    </citation>
    <scope>NUCLEOTIDE SEQUENCE</scope>
    <source>
        <strain evidence="2">PSN309</strain>
    </source>
</reference>
<accession>A0AAN6WTJ9</accession>
<dbReference type="EMBL" id="MU864395">
    <property type="protein sequence ID" value="KAK4187909.1"/>
    <property type="molecule type" value="Genomic_DNA"/>
</dbReference>
<name>A0AAN6WTJ9_9PEZI</name>
<proteinExistence type="predicted"/>
<organism evidence="2 3">
    <name type="scientific">Podospora australis</name>
    <dbReference type="NCBI Taxonomy" id="1536484"/>
    <lineage>
        <taxon>Eukaryota</taxon>
        <taxon>Fungi</taxon>
        <taxon>Dikarya</taxon>
        <taxon>Ascomycota</taxon>
        <taxon>Pezizomycotina</taxon>
        <taxon>Sordariomycetes</taxon>
        <taxon>Sordariomycetidae</taxon>
        <taxon>Sordariales</taxon>
        <taxon>Podosporaceae</taxon>
        <taxon>Podospora</taxon>
    </lineage>
</organism>
<comment type="caution">
    <text evidence="2">The sequence shown here is derived from an EMBL/GenBank/DDBJ whole genome shotgun (WGS) entry which is preliminary data.</text>
</comment>
<sequence length="403" mass="46024">MLRLTRPRSFFGASRLISRVPSGQVVRVERVRLKSKKRFKFLATFVKLFLAVQVFDKCIAGPLVKFLKEDPEAIAAAKEQEEEDEDLGMFFPFPLTLKRHEPEPYSGKDPEWQEFIRMSKDKDLMIKIRKDTVDLVHQAVKKHSLLQMKYGRDIKVRRFWMDLDFPYRAPPTYTQAGLLWTADRIGIADDNMDSMTAKLIQRVLWPEPLALSTWSFVKALVQQNLAALSHSLGLNDSDDSKSITNHSLYPPTLPTTHTTDVQKTLDRLRQQATKRPEEVNDPAAMASRTQAAHGKPAPTASVEGGEGTARIPFEDKVLPFLGLSNRGPWDAFKKTYARTWKPLRADPPRGCVAVSGLVEIELEKAWLVVDVLAWYNPKTKAHDKHSFWMSIRRIQHKQQSPGR</sequence>
<keyword evidence="3" id="KW-1185">Reference proteome</keyword>
<evidence type="ECO:0000256" key="1">
    <source>
        <dbReference type="SAM" id="MobiDB-lite"/>
    </source>
</evidence>
<dbReference type="AlphaFoldDB" id="A0AAN6WTJ9"/>
<feature type="region of interest" description="Disordered" evidence="1">
    <location>
        <begin position="269"/>
        <end position="305"/>
    </location>
</feature>
<reference evidence="2" key="1">
    <citation type="journal article" date="2023" name="Mol. Phylogenet. Evol.">
        <title>Genome-scale phylogeny and comparative genomics of the fungal order Sordariales.</title>
        <authorList>
            <person name="Hensen N."/>
            <person name="Bonometti L."/>
            <person name="Westerberg I."/>
            <person name="Brannstrom I.O."/>
            <person name="Guillou S."/>
            <person name="Cros-Aarteil S."/>
            <person name="Calhoun S."/>
            <person name="Haridas S."/>
            <person name="Kuo A."/>
            <person name="Mondo S."/>
            <person name="Pangilinan J."/>
            <person name="Riley R."/>
            <person name="LaButti K."/>
            <person name="Andreopoulos B."/>
            <person name="Lipzen A."/>
            <person name="Chen C."/>
            <person name="Yan M."/>
            <person name="Daum C."/>
            <person name="Ng V."/>
            <person name="Clum A."/>
            <person name="Steindorff A."/>
            <person name="Ohm R.A."/>
            <person name="Martin F."/>
            <person name="Silar P."/>
            <person name="Natvig D.O."/>
            <person name="Lalanne C."/>
            <person name="Gautier V."/>
            <person name="Ament-Velasquez S.L."/>
            <person name="Kruys A."/>
            <person name="Hutchinson M.I."/>
            <person name="Powell A.J."/>
            <person name="Barry K."/>
            <person name="Miller A.N."/>
            <person name="Grigoriev I.V."/>
            <person name="Debuchy R."/>
            <person name="Gladieux P."/>
            <person name="Hiltunen Thoren M."/>
            <person name="Johannesson H."/>
        </authorList>
    </citation>
    <scope>NUCLEOTIDE SEQUENCE</scope>
    <source>
        <strain evidence="2">PSN309</strain>
    </source>
</reference>
<gene>
    <name evidence="2" type="ORF">QBC35DRAFT_217328</name>
</gene>
<dbReference type="Proteomes" id="UP001302126">
    <property type="component" value="Unassembled WGS sequence"/>
</dbReference>
<evidence type="ECO:0000313" key="3">
    <source>
        <dbReference type="Proteomes" id="UP001302126"/>
    </source>
</evidence>
<evidence type="ECO:0000313" key="2">
    <source>
        <dbReference type="EMBL" id="KAK4187909.1"/>
    </source>
</evidence>
<feature type="compositionally biased region" description="Basic and acidic residues" evidence="1">
    <location>
        <begin position="269"/>
        <end position="278"/>
    </location>
</feature>
<protein>
    <submittedName>
        <fullName evidence="2">Uncharacterized protein</fullName>
    </submittedName>
</protein>